<feature type="domain" description="HTH cro/C1-type" evidence="1">
    <location>
        <begin position="33"/>
        <end position="72"/>
    </location>
</feature>
<reference evidence="3" key="1">
    <citation type="journal article" date="2019" name="Int. J. Syst. Evol. Microbiol.">
        <title>The Global Catalogue of Microorganisms (GCM) 10K type strain sequencing project: providing services to taxonomists for standard genome sequencing and annotation.</title>
        <authorList>
            <consortium name="The Broad Institute Genomics Platform"/>
            <consortium name="The Broad Institute Genome Sequencing Center for Infectious Disease"/>
            <person name="Wu L."/>
            <person name="Ma J."/>
        </authorList>
    </citation>
    <scope>NUCLEOTIDE SEQUENCE [LARGE SCALE GENOMIC DNA]</scope>
    <source>
        <strain evidence="3">JCM 14370</strain>
    </source>
</reference>
<dbReference type="InterPro" id="IPR001387">
    <property type="entry name" value="Cro/C1-type_HTH"/>
</dbReference>
<evidence type="ECO:0000313" key="3">
    <source>
        <dbReference type="Proteomes" id="UP000632222"/>
    </source>
</evidence>
<dbReference type="SUPFAM" id="SSF47413">
    <property type="entry name" value="lambda repressor-like DNA-binding domains"/>
    <property type="match status" value="1"/>
</dbReference>
<proteinExistence type="predicted"/>
<organism evidence="2 3">
    <name type="scientific">Deinococcus roseus</name>
    <dbReference type="NCBI Taxonomy" id="392414"/>
    <lineage>
        <taxon>Bacteria</taxon>
        <taxon>Thermotogati</taxon>
        <taxon>Deinococcota</taxon>
        <taxon>Deinococci</taxon>
        <taxon>Deinococcales</taxon>
        <taxon>Deinococcaceae</taxon>
        <taxon>Deinococcus</taxon>
    </lineage>
</organism>
<gene>
    <name evidence="2" type="ORF">GCM10008938_18250</name>
</gene>
<name>A0ABQ2D0R2_9DEIO</name>
<dbReference type="Pfam" id="PF01381">
    <property type="entry name" value="HTH_3"/>
    <property type="match status" value="1"/>
</dbReference>
<keyword evidence="3" id="KW-1185">Reference proteome</keyword>
<dbReference type="InterPro" id="IPR010982">
    <property type="entry name" value="Lambda_DNA-bd_dom_sf"/>
</dbReference>
<protein>
    <submittedName>
        <fullName evidence="2">Transcriptional regulator</fullName>
    </submittedName>
</protein>
<dbReference type="EMBL" id="BMOD01000005">
    <property type="protein sequence ID" value="GGJ32396.1"/>
    <property type="molecule type" value="Genomic_DNA"/>
</dbReference>
<dbReference type="RefSeq" id="WP_189002376.1">
    <property type="nucleotide sequence ID" value="NZ_BMOD01000005.1"/>
</dbReference>
<dbReference type="Gene3D" id="1.10.260.40">
    <property type="entry name" value="lambda repressor-like DNA-binding domains"/>
    <property type="match status" value="1"/>
</dbReference>
<comment type="caution">
    <text evidence="2">The sequence shown here is derived from an EMBL/GenBank/DDBJ whole genome shotgun (WGS) entry which is preliminary data.</text>
</comment>
<sequence length="153" mass="16958">MENTETASTHEPTQSTFAQRLRELIGEQSVSGFARKVGLGEALIRKYLTGAEPSLSRANQIARAANCSLEWLATGGGFRYRQAEVVDMAALELAIKYALQLSGQTDTHFKLDATMKLMVTLYQYLRATKKPDGNFDEQETLQFGRYIATLCGV</sequence>
<dbReference type="CDD" id="cd00093">
    <property type="entry name" value="HTH_XRE"/>
    <property type="match status" value="1"/>
</dbReference>
<dbReference type="SMART" id="SM00530">
    <property type="entry name" value="HTH_XRE"/>
    <property type="match status" value="1"/>
</dbReference>
<evidence type="ECO:0000313" key="2">
    <source>
        <dbReference type="EMBL" id="GGJ32396.1"/>
    </source>
</evidence>
<dbReference type="PROSITE" id="PS50943">
    <property type="entry name" value="HTH_CROC1"/>
    <property type="match status" value="1"/>
</dbReference>
<dbReference type="Proteomes" id="UP000632222">
    <property type="component" value="Unassembled WGS sequence"/>
</dbReference>
<evidence type="ECO:0000259" key="1">
    <source>
        <dbReference type="PROSITE" id="PS50943"/>
    </source>
</evidence>
<accession>A0ABQ2D0R2</accession>